<evidence type="ECO:0000313" key="2">
    <source>
        <dbReference type="EMBL" id="UWP59675.1"/>
    </source>
</evidence>
<keyword evidence="1" id="KW-0812">Transmembrane</keyword>
<dbReference type="RefSeq" id="WP_169579917.1">
    <property type="nucleotide sequence ID" value="NZ_CABLBR010000010.1"/>
</dbReference>
<proteinExistence type="predicted"/>
<keyword evidence="1" id="KW-0472">Membrane</keyword>
<feature type="transmembrane region" description="Helical" evidence="1">
    <location>
        <begin position="7"/>
        <end position="40"/>
    </location>
</feature>
<protein>
    <submittedName>
        <fullName evidence="2">Uncharacterized protein</fullName>
    </submittedName>
</protein>
<accession>A0ABY5VIF3</accession>
<dbReference type="Proteomes" id="UP001060164">
    <property type="component" value="Chromosome"/>
</dbReference>
<evidence type="ECO:0000313" key="3">
    <source>
        <dbReference type="Proteomes" id="UP001060164"/>
    </source>
</evidence>
<gene>
    <name evidence="2" type="ORF">NQ502_01025</name>
</gene>
<evidence type="ECO:0000256" key="1">
    <source>
        <dbReference type="SAM" id="Phobius"/>
    </source>
</evidence>
<sequence length="46" mass="5024">MIRIIGFVMFFIGIGVMIALIIPSSLCEVIVALICLLIGYNLFCCS</sequence>
<organism evidence="2 3">
    <name type="scientific">Ruminococcus gauvreauii</name>
    <dbReference type="NCBI Taxonomy" id="438033"/>
    <lineage>
        <taxon>Bacteria</taxon>
        <taxon>Bacillati</taxon>
        <taxon>Bacillota</taxon>
        <taxon>Clostridia</taxon>
        <taxon>Eubacteriales</taxon>
        <taxon>Oscillospiraceae</taxon>
        <taxon>Ruminococcus</taxon>
    </lineage>
</organism>
<name>A0ABY5VIF3_9FIRM</name>
<keyword evidence="3" id="KW-1185">Reference proteome</keyword>
<keyword evidence="1" id="KW-1133">Transmembrane helix</keyword>
<reference evidence="2" key="1">
    <citation type="journal article" date="2022" name="Cell">
        <title>Design, construction, and in vivo augmentation of a complex gut microbiome.</title>
        <authorList>
            <person name="Cheng A.G."/>
            <person name="Ho P.Y."/>
            <person name="Aranda-Diaz A."/>
            <person name="Jain S."/>
            <person name="Yu F.B."/>
            <person name="Meng X."/>
            <person name="Wang M."/>
            <person name="Iakiviak M."/>
            <person name="Nagashima K."/>
            <person name="Zhao A."/>
            <person name="Murugkar P."/>
            <person name="Patil A."/>
            <person name="Atabakhsh K."/>
            <person name="Weakley A."/>
            <person name="Yan J."/>
            <person name="Brumbaugh A.R."/>
            <person name="Higginbottom S."/>
            <person name="Dimas A."/>
            <person name="Shiver A.L."/>
            <person name="Deutschbauer A."/>
            <person name="Neff N."/>
            <person name="Sonnenburg J.L."/>
            <person name="Huang K.C."/>
            <person name="Fischbach M.A."/>
        </authorList>
    </citation>
    <scope>NUCLEOTIDE SEQUENCE</scope>
    <source>
        <strain evidence="2">DSM 19829</strain>
    </source>
</reference>
<dbReference type="EMBL" id="CP102290">
    <property type="protein sequence ID" value="UWP59675.1"/>
    <property type="molecule type" value="Genomic_DNA"/>
</dbReference>